<proteinExistence type="predicted"/>
<dbReference type="PANTHER" id="PTHR33095:SF127">
    <property type="entry name" value="OS05G0578100 PROTEIN"/>
    <property type="match status" value="1"/>
</dbReference>
<dbReference type="Pfam" id="PF07816">
    <property type="entry name" value="DUF1645"/>
    <property type="match status" value="1"/>
</dbReference>
<name>A0ABQ5D6X4_9ASTR</name>
<keyword evidence="3" id="KW-1185">Reference proteome</keyword>
<gene>
    <name evidence="2" type="ORF">Tco_0925103</name>
</gene>
<evidence type="ECO:0000313" key="2">
    <source>
        <dbReference type="EMBL" id="GJT34684.1"/>
    </source>
</evidence>
<evidence type="ECO:0000256" key="1">
    <source>
        <dbReference type="SAM" id="MobiDB-lite"/>
    </source>
</evidence>
<reference evidence="2" key="2">
    <citation type="submission" date="2022-01" db="EMBL/GenBank/DDBJ databases">
        <authorList>
            <person name="Yamashiro T."/>
            <person name="Shiraishi A."/>
            <person name="Satake H."/>
            <person name="Nakayama K."/>
        </authorList>
    </citation>
    <scope>NUCLEOTIDE SEQUENCE</scope>
</reference>
<protein>
    <submittedName>
        <fullName evidence="2">Uncharacterized protein</fullName>
    </submittedName>
</protein>
<comment type="caution">
    <text evidence="2">The sequence shown here is derived from an EMBL/GenBank/DDBJ whole genome shotgun (WGS) entry which is preliminary data.</text>
</comment>
<dbReference type="PANTHER" id="PTHR33095">
    <property type="entry name" value="OS07G0619500 PROTEIN"/>
    <property type="match status" value="1"/>
</dbReference>
<organism evidence="2 3">
    <name type="scientific">Tanacetum coccineum</name>
    <dbReference type="NCBI Taxonomy" id="301880"/>
    <lineage>
        <taxon>Eukaryota</taxon>
        <taxon>Viridiplantae</taxon>
        <taxon>Streptophyta</taxon>
        <taxon>Embryophyta</taxon>
        <taxon>Tracheophyta</taxon>
        <taxon>Spermatophyta</taxon>
        <taxon>Magnoliopsida</taxon>
        <taxon>eudicotyledons</taxon>
        <taxon>Gunneridae</taxon>
        <taxon>Pentapetalae</taxon>
        <taxon>asterids</taxon>
        <taxon>campanulids</taxon>
        <taxon>Asterales</taxon>
        <taxon>Asteraceae</taxon>
        <taxon>Asteroideae</taxon>
        <taxon>Anthemideae</taxon>
        <taxon>Anthemidinae</taxon>
        <taxon>Tanacetum</taxon>
    </lineage>
</organism>
<evidence type="ECO:0000313" key="3">
    <source>
        <dbReference type="Proteomes" id="UP001151760"/>
    </source>
</evidence>
<sequence length="331" mass="36656">MESPSFNQHSSNSIAHIADRVVQELHIDKPFNNEEDIFSFKEENNPVSTYTDVETANEREEEKEFEFPLFCIDSNSVQASTANLMYDEQISPKYPLFDQTLLQDIDINSSNNVVKSENESLTPAPAPVPTLASYLASASTRSQTSALAPASTLGQTSALAPGSTSGRLSLMKLLIEDRNSASTSSSDADDLDLLSPESYCVWNPKKLETTPRGKHKKSNSISLGIGITSKKWNVRDLLKRSYSDDNYTVDTSRVVLFLPPASPKVKKNNEKVTTTKSEKNSKAGSNNKPENKLPPAYKGKIGNIHLPAYLPYRQDQIGVYSNATSKNMYRY</sequence>
<dbReference type="EMBL" id="BQNB010014986">
    <property type="protein sequence ID" value="GJT34684.1"/>
    <property type="molecule type" value="Genomic_DNA"/>
</dbReference>
<dbReference type="Proteomes" id="UP001151760">
    <property type="component" value="Unassembled WGS sequence"/>
</dbReference>
<dbReference type="InterPro" id="IPR012442">
    <property type="entry name" value="DUF1645_plant"/>
</dbReference>
<feature type="region of interest" description="Disordered" evidence="1">
    <location>
        <begin position="263"/>
        <end position="297"/>
    </location>
</feature>
<accession>A0ABQ5D6X4</accession>
<reference evidence="2" key="1">
    <citation type="journal article" date="2022" name="Int. J. Mol. Sci.">
        <title>Draft Genome of Tanacetum Coccineum: Genomic Comparison of Closely Related Tanacetum-Family Plants.</title>
        <authorList>
            <person name="Yamashiro T."/>
            <person name="Shiraishi A."/>
            <person name="Nakayama K."/>
            <person name="Satake H."/>
        </authorList>
    </citation>
    <scope>NUCLEOTIDE SEQUENCE</scope>
</reference>